<feature type="transmembrane region" description="Helical" evidence="9">
    <location>
        <begin position="797"/>
        <end position="819"/>
    </location>
</feature>
<dbReference type="PANTHER" id="PTHR45951:SF7">
    <property type="entry name" value="SSD DOMAIN-CONTAINING PROTEIN"/>
    <property type="match status" value="1"/>
</dbReference>
<feature type="compositionally biased region" description="Polar residues" evidence="8">
    <location>
        <begin position="993"/>
        <end position="1002"/>
    </location>
</feature>
<evidence type="ECO:0000256" key="2">
    <source>
        <dbReference type="ARBA" id="ARBA00022692"/>
    </source>
</evidence>
<feature type="transmembrane region" description="Helical" evidence="9">
    <location>
        <begin position="854"/>
        <end position="876"/>
    </location>
</feature>
<evidence type="ECO:0000313" key="11">
    <source>
        <dbReference type="EMBL" id="KAJ3449482.1"/>
    </source>
</evidence>
<dbReference type="InterPro" id="IPR052081">
    <property type="entry name" value="Dispatched_Hh_regulator"/>
</dbReference>
<sequence>MKDKSKNKKKQANEHKNLHFIPVYIVDHPKTVMFVSMSIAVLMTALCFAWEFKYDSKMSTFVVRSGKTANQIEAILMAIEEETYFDKDTYDSLQQKQPGQSQLYGGVNLIYECLDCDNLLTEKYLKKIYDFEEKIIGNKFWKDYEYIDTNGVAPSRNSIIPFYFDDDGEFLQDVSISSTYLYNYGNGTIKNTLCDINFNDETLKSKYLKTILLFGLPLENYKNMDDNQDEQVDKLENWLTSIIPQQSEDFKTDSFEVLYQGVGVTDYGVNQLLIHDISLIVCSLFLVFGYTLFHTKSLFLTSLGTLHSVISLPMSYFFYKAVLGVEVFSMLNFLTLFIILGIGCDDIFIMLDAWKQSQFQKKEISKNIYTRMNWAYSRAAMTMLITTLTSTGAFFGNIASTIPPIRFFGVFTGIAIIFNYIMVVTWFPAVIVIWHLRGEDRPVCNPKRKEKFKQKFGKKKSKSKNTKTKDPNNKENNEWVDIEDREFTKDVDHQIQKQKREKDEQKNKKYNKEAKKLGFQLGSLRKLEKYFFSTHANFIKKYRWTIVLFFVIWSVFFIYYATKLEAAEDTRKMLPDDSFLQRCGSISIQEFYSNDLVNSVYLQWGIESIDREGVDPMAVDYYGKPIWDKKWKPNLKSSQEWVLEVCSRVKTEFEEEIYRTGQFSCFMEDFRDWVTNETLAGGAYTFPVEEDQFQKLLGDFTNSYRSQLDNSQTGNEWAPLPMRYDWSIGFGRNSDELKYYAIQFNLALSPESSAHQSRIVFDKIEDFIKELNEEAPEGINTLSNVSWQWMEMLVEEILYSVALTSVVISLIIAFIIILATSDNIIASLYAIISIGGVVATIMGMLVLLDWNLGLIESICITIVVGISVDYVVHFCHGYITAPPEDVFSKMKISLTNLGISVVSAAITTLCASFVMLFTWLIMFKRFGLFIWMTIVASCLWSFFFFFALIIIQGPVRNQGRIGIVFQKIFCNKRYKMNQKKKKQNAQNQKKQNSTDSSELSSIQNSNIEKNIDESKFYDIELSLGVIDPKETSNKGKIEKVKKIKKKNNTPYSNLSISTSSATSNSNSD</sequence>
<dbReference type="Pfam" id="PF12349">
    <property type="entry name" value="Sterol-sensing"/>
    <property type="match status" value="1"/>
</dbReference>
<evidence type="ECO:0000256" key="5">
    <source>
        <dbReference type="ARBA" id="ARBA00023180"/>
    </source>
</evidence>
<feature type="region of interest" description="Disordered" evidence="8">
    <location>
        <begin position="447"/>
        <end position="479"/>
    </location>
</feature>
<feature type="region of interest" description="Disordered" evidence="8">
    <location>
        <begin position="1048"/>
        <end position="1068"/>
    </location>
</feature>
<dbReference type="PANTHER" id="PTHR45951">
    <property type="entry name" value="PROTEIN DISPATCHED-RELATED"/>
    <property type="match status" value="1"/>
</dbReference>
<feature type="transmembrane region" description="Helical" evidence="9">
    <location>
        <begin position="897"/>
        <end position="922"/>
    </location>
</feature>
<feature type="coiled-coil region" evidence="7">
    <location>
        <begin position="488"/>
        <end position="515"/>
    </location>
</feature>
<evidence type="ECO:0000256" key="4">
    <source>
        <dbReference type="ARBA" id="ARBA00023136"/>
    </source>
</evidence>
<evidence type="ECO:0000256" key="1">
    <source>
        <dbReference type="ARBA" id="ARBA00004141"/>
    </source>
</evidence>
<evidence type="ECO:0000313" key="12">
    <source>
        <dbReference type="Proteomes" id="UP001146793"/>
    </source>
</evidence>
<keyword evidence="7" id="KW-0175">Coiled coil</keyword>
<dbReference type="Pfam" id="PF03176">
    <property type="entry name" value="MMPL"/>
    <property type="match status" value="1"/>
</dbReference>
<evidence type="ECO:0000256" key="3">
    <source>
        <dbReference type="ARBA" id="ARBA00022989"/>
    </source>
</evidence>
<feature type="transmembrane region" description="Helical" evidence="9">
    <location>
        <begin position="272"/>
        <end position="293"/>
    </location>
</feature>
<feature type="compositionally biased region" description="Basic and acidic residues" evidence="8">
    <location>
        <begin position="467"/>
        <end position="477"/>
    </location>
</feature>
<organism evidence="11 12">
    <name type="scientific">Anaeramoeba flamelloides</name>
    <dbReference type="NCBI Taxonomy" id="1746091"/>
    <lineage>
        <taxon>Eukaryota</taxon>
        <taxon>Metamonada</taxon>
        <taxon>Anaeramoebidae</taxon>
        <taxon>Anaeramoeba</taxon>
    </lineage>
</organism>
<evidence type="ECO:0000259" key="10">
    <source>
        <dbReference type="PROSITE" id="PS50156"/>
    </source>
</evidence>
<feature type="transmembrane region" description="Helical" evidence="9">
    <location>
        <begin position="928"/>
        <end position="951"/>
    </location>
</feature>
<feature type="compositionally biased region" description="Basic residues" evidence="8">
    <location>
        <begin position="447"/>
        <end position="466"/>
    </location>
</feature>
<feature type="domain" description="SSD" evidence="10">
    <location>
        <begin position="271"/>
        <end position="433"/>
    </location>
</feature>
<keyword evidence="3 9" id="KW-1133">Transmembrane helix</keyword>
<feature type="transmembrane region" description="Helical" evidence="9">
    <location>
        <begin position="407"/>
        <end position="434"/>
    </location>
</feature>
<dbReference type="Gene3D" id="1.20.1640.10">
    <property type="entry name" value="Multidrug efflux transporter AcrB transmembrane domain"/>
    <property type="match status" value="2"/>
</dbReference>
<feature type="transmembrane region" description="Helical" evidence="9">
    <location>
        <begin position="826"/>
        <end position="848"/>
    </location>
</feature>
<comment type="caution">
    <text evidence="11">The sequence shown here is derived from an EMBL/GenBank/DDBJ whole genome shotgun (WGS) entry which is preliminary data.</text>
</comment>
<evidence type="ECO:0000256" key="7">
    <source>
        <dbReference type="SAM" id="Coils"/>
    </source>
</evidence>
<feature type="transmembrane region" description="Helical" evidence="9">
    <location>
        <begin position="542"/>
        <end position="561"/>
    </location>
</feature>
<feature type="compositionally biased region" description="Low complexity" evidence="8">
    <location>
        <begin position="1052"/>
        <end position="1068"/>
    </location>
</feature>
<evidence type="ECO:0000256" key="8">
    <source>
        <dbReference type="SAM" id="MobiDB-lite"/>
    </source>
</evidence>
<dbReference type="GO" id="GO:0016020">
    <property type="term" value="C:membrane"/>
    <property type="evidence" value="ECO:0007669"/>
    <property type="project" value="UniProtKB-SubCell"/>
</dbReference>
<feature type="transmembrane region" description="Helical" evidence="9">
    <location>
        <begin position="32"/>
        <end position="52"/>
    </location>
</feature>
<dbReference type="PROSITE" id="PS50156">
    <property type="entry name" value="SSD"/>
    <property type="match status" value="2"/>
</dbReference>
<proteinExistence type="inferred from homology"/>
<dbReference type="InterPro" id="IPR053958">
    <property type="entry name" value="HMGCR/SNAP/NPC1-like_SSD"/>
</dbReference>
<name>A0AAV8A9J5_9EUKA</name>
<keyword evidence="5" id="KW-0325">Glycoprotein</keyword>
<keyword evidence="4 9" id="KW-0472">Membrane</keyword>
<dbReference type="EMBL" id="JANTQA010000012">
    <property type="protein sequence ID" value="KAJ3449482.1"/>
    <property type="molecule type" value="Genomic_DNA"/>
</dbReference>
<comment type="subcellular location">
    <subcellularLocation>
        <location evidence="1">Membrane</location>
        <topology evidence="1">Multi-pass membrane protein</topology>
    </subcellularLocation>
</comment>
<feature type="region of interest" description="Disordered" evidence="8">
    <location>
        <begin position="978"/>
        <end position="1002"/>
    </location>
</feature>
<protein>
    <submittedName>
        <fullName evidence="11">Sterol-sensing domain</fullName>
    </submittedName>
</protein>
<feature type="transmembrane region" description="Helical" evidence="9">
    <location>
        <begin position="375"/>
        <end position="395"/>
    </location>
</feature>
<dbReference type="InterPro" id="IPR000731">
    <property type="entry name" value="SSD"/>
</dbReference>
<reference evidence="11" key="1">
    <citation type="submission" date="2022-08" db="EMBL/GenBank/DDBJ databases">
        <title>Novel sulphate-reducing endosymbionts in the free-living metamonad Anaeramoeba.</title>
        <authorList>
            <person name="Jerlstrom-Hultqvist J."/>
            <person name="Cepicka I."/>
            <person name="Gallot-Lavallee L."/>
            <person name="Salas-Leiva D."/>
            <person name="Curtis B.A."/>
            <person name="Zahonova K."/>
            <person name="Pipaliya S."/>
            <person name="Dacks J."/>
            <person name="Roger A.J."/>
        </authorList>
    </citation>
    <scope>NUCLEOTIDE SEQUENCE</scope>
    <source>
        <strain evidence="11">Busselton2</strain>
    </source>
</reference>
<dbReference type="SUPFAM" id="SSF82866">
    <property type="entry name" value="Multidrug efflux transporter AcrB transmembrane domain"/>
    <property type="match status" value="2"/>
</dbReference>
<evidence type="ECO:0000256" key="6">
    <source>
        <dbReference type="ARBA" id="ARBA00038046"/>
    </source>
</evidence>
<feature type="transmembrane region" description="Helical" evidence="9">
    <location>
        <begin position="331"/>
        <end position="354"/>
    </location>
</feature>
<dbReference type="GO" id="GO:0022857">
    <property type="term" value="F:transmembrane transporter activity"/>
    <property type="evidence" value="ECO:0007669"/>
    <property type="project" value="TreeGrafter"/>
</dbReference>
<dbReference type="InterPro" id="IPR004869">
    <property type="entry name" value="MMPL_dom"/>
</dbReference>
<feature type="domain" description="SSD" evidence="10">
    <location>
        <begin position="795"/>
        <end position="951"/>
    </location>
</feature>
<accession>A0AAV8A9J5</accession>
<evidence type="ECO:0000256" key="9">
    <source>
        <dbReference type="SAM" id="Phobius"/>
    </source>
</evidence>
<comment type="similarity">
    <text evidence="6">Belongs to the dispatched family.</text>
</comment>
<gene>
    <name evidence="11" type="ORF">M0812_05632</name>
</gene>
<dbReference type="AlphaFoldDB" id="A0AAV8A9J5"/>
<dbReference type="Proteomes" id="UP001146793">
    <property type="component" value="Unassembled WGS sequence"/>
</dbReference>
<keyword evidence="2 9" id="KW-0812">Transmembrane</keyword>